<keyword evidence="2 6" id="KW-0698">rRNA processing</keyword>
<sequence length="352" mass="40439">MAMQQVVLLCRQGFEGESAAEIQHLAAEAGCFGYCKTHDGWVSFIAEDDVLKTLIEHVSFKRFIFSRQWFVAGEEIALQGHDRVASLLEHSQGLPECGELELIHTDTNEGKELSRLCKSLTAPLATQMRNHGYLSKKRNRKLPRMMVFLLDGKRALMGYHHANNSNPIPDGILRLRFPKDAPSRSTLKLEEAWHVFVPKHQWDTRLALGMRAVDLGAAPGGWTYQLVKRSMMVDAIDNGPMKGDLMDTGQVNHLREDGFRYQPSKKVHWMVCDMAESPMKVTKRMVQWVVNDWCGETIFNLKLPMKKRFQEVQQCIEYMQQTFEENKIEVTIACKHLYHDREEVTVHIARIS</sequence>
<evidence type="ECO:0000313" key="13">
    <source>
        <dbReference type="Proteomes" id="UP000004263"/>
    </source>
</evidence>
<dbReference type="EC" id="2.1.1.186" evidence="6"/>
<dbReference type="GO" id="GO:0006364">
    <property type="term" value="P:rRNA processing"/>
    <property type="evidence" value="ECO:0007669"/>
    <property type="project" value="UniProtKB-UniRule"/>
</dbReference>
<evidence type="ECO:0000256" key="8">
    <source>
        <dbReference type="PIRSR" id="PIRSR028774-2"/>
    </source>
</evidence>
<feature type="binding site" evidence="6 8">
    <location>
        <position position="185"/>
    </location>
    <ligand>
        <name>S-adenosyl-L-methionine</name>
        <dbReference type="ChEBI" id="CHEBI:59789"/>
    </ligand>
</feature>
<comment type="similarity">
    <text evidence="6">Belongs to the class I-like SAM-binding methyltransferase superfamily. RNA methyltransferase RlmE family. RlmM subfamily.</text>
</comment>
<dbReference type="Pfam" id="PF18125">
    <property type="entry name" value="RlmM_FDX"/>
    <property type="match status" value="1"/>
</dbReference>
<dbReference type="InterPro" id="IPR002877">
    <property type="entry name" value="RNA_MeTrfase_FtsJ_dom"/>
</dbReference>
<dbReference type="InterPro" id="IPR011224">
    <property type="entry name" value="rRNA_MeTrfase_M"/>
</dbReference>
<evidence type="ECO:0000259" key="10">
    <source>
        <dbReference type="Pfam" id="PF18125"/>
    </source>
</evidence>
<feature type="domain" description="Ribosomal RNA large subunit methyltransferase M THUMP-like" evidence="11">
    <location>
        <begin position="82"/>
        <end position="159"/>
    </location>
</feature>
<dbReference type="PIRSF" id="PIRSF028774">
    <property type="entry name" value="UCP028774"/>
    <property type="match status" value="1"/>
</dbReference>
<keyword evidence="13" id="KW-1185">Reference proteome</keyword>
<dbReference type="InterPro" id="IPR029063">
    <property type="entry name" value="SAM-dependent_MTases_sf"/>
</dbReference>
<dbReference type="InterPro" id="IPR048646">
    <property type="entry name" value="RlmM_THUMP-like"/>
</dbReference>
<evidence type="ECO:0000259" key="11">
    <source>
        <dbReference type="Pfam" id="PF21239"/>
    </source>
</evidence>
<dbReference type="PANTHER" id="PTHR37524:SF2">
    <property type="entry name" value="RIBOSOMAL RNA METHYLTRANSFERASE FTSJ DOMAIN-CONTAINING PROTEIN"/>
    <property type="match status" value="1"/>
</dbReference>
<name>Q1N688_9GAMM</name>
<dbReference type="EMBL" id="AAQH01000001">
    <property type="protein sequence ID" value="EAT13704.1"/>
    <property type="molecule type" value="Genomic_DNA"/>
</dbReference>
<keyword evidence="3 6" id="KW-0489">Methyltransferase</keyword>
<dbReference type="GO" id="GO:0032259">
    <property type="term" value="P:methylation"/>
    <property type="evidence" value="ECO:0007669"/>
    <property type="project" value="UniProtKB-KW"/>
</dbReference>
<organism evidence="12 13">
    <name type="scientific">Bermanella marisrubri</name>
    <dbReference type="NCBI Taxonomy" id="207949"/>
    <lineage>
        <taxon>Bacteria</taxon>
        <taxon>Pseudomonadati</taxon>
        <taxon>Pseudomonadota</taxon>
        <taxon>Gammaproteobacteria</taxon>
        <taxon>Oceanospirillales</taxon>
        <taxon>Oceanospirillaceae</taxon>
        <taxon>Bermanella</taxon>
    </lineage>
</organism>
<feature type="active site" description="Proton acceptor" evidence="6 7">
    <location>
        <position position="302"/>
    </location>
</feature>
<dbReference type="Pfam" id="PF21239">
    <property type="entry name" value="RLMM_N"/>
    <property type="match status" value="1"/>
</dbReference>
<comment type="catalytic activity">
    <reaction evidence="6">
        <text>cytidine(2498) in 23S rRNA + S-adenosyl-L-methionine = 2'-O-methylcytidine(2498) in 23S rRNA + S-adenosyl-L-homocysteine + H(+)</text>
        <dbReference type="Rhea" id="RHEA:42788"/>
        <dbReference type="Rhea" id="RHEA-COMP:10244"/>
        <dbReference type="Rhea" id="RHEA-COMP:10245"/>
        <dbReference type="ChEBI" id="CHEBI:15378"/>
        <dbReference type="ChEBI" id="CHEBI:57856"/>
        <dbReference type="ChEBI" id="CHEBI:59789"/>
        <dbReference type="ChEBI" id="CHEBI:74495"/>
        <dbReference type="ChEBI" id="CHEBI:82748"/>
        <dbReference type="EC" id="2.1.1.186"/>
    </reaction>
</comment>
<feature type="binding site" evidence="6 8">
    <location>
        <begin position="218"/>
        <end position="221"/>
    </location>
    <ligand>
        <name>S-adenosyl-L-methionine</name>
        <dbReference type="ChEBI" id="CHEBI:59789"/>
    </ligand>
</feature>
<accession>Q1N688</accession>
<feature type="domain" description="RlmM ferredoxin-like" evidence="10">
    <location>
        <begin position="3"/>
        <end position="70"/>
    </location>
</feature>
<comment type="subcellular location">
    <subcellularLocation>
        <location evidence="6">Cytoplasm</location>
    </subcellularLocation>
</comment>
<keyword evidence="5 6" id="KW-0949">S-adenosyl-L-methionine</keyword>
<dbReference type="RefSeq" id="WP_007017125.1">
    <property type="nucleotide sequence ID" value="NZ_CH724113.1"/>
</dbReference>
<evidence type="ECO:0000256" key="5">
    <source>
        <dbReference type="ARBA" id="ARBA00022691"/>
    </source>
</evidence>
<dbReference type="HOGENOM" id="CLU_043780_0_0_6"/>
<reference evidence="12 13" key="1">
    <citation type="submission" date="2006-03" db="EMBL/GenBank/DDBJ databases">
        <authorList>
            <person name="Pinhassi J."/>
            <person name="Pedros-Alio C."/>
            <person name="Ferriera S."/>
            <person name="Johnson J."/>
            <person name="Kravitz S."/>
            <person name="Halpern A."/>
            <person name="Remington K."/>
            <person name="Beeson K."/>
            <person name="Tran B."/>
            <person name="Rogers Y.-H."/>
            <person name="Friedman R."/>
            <person name="Venter J.C."/>
        </authorList>
    </citation>
    <scope>NUCLEOTIDE SEQUENCE [LARGE SCALE GENOMIC DNA]</scope>
    <source>
        <strain evidence="12 13">RED65</strain>
    </source>
</reference>
<evidence type="ECO:0000259" key="9">
    <source>
        <dbReference type="Pfam" id="PF01728"/>
    </source>
</evidence>
<gene>
    <name evidence="6" type="primary">rlmM</name>
    <name evidence="12" type="ORF">RED65_09939</name>
</gene>
<dbReference type="Gene3D" id="3.40.50.150">
    <property type="entry name" value="Vaccinia Virus protein VP39"/>
    <property type="match status" value="1"/>
</dbReference>
<dbReference type="HAMAP" id="MF_01551">
    <property type="entry name" value="23SrRNA_methyltr_M"/>
    <property type="match status" value="1"/>
</dbReference>
<feature type="binding site" evidence="6 8">
    <location>
        <position position="273"/>
    </location>
    <ligand>
        <name>S-adenosyl-L-methionine</name>
        <dbReference type="ChEBI" id="CHEBI:59789"/>
    </ligand>
</feature>
<dbReference type="NCBIfam" id="NF008734">
    <property type="entry name" value="PRK11760.1"/>
    <property type="match status" value="1"/>
</dbReference>
<feature type="domain" description="Ribosomal RNA methyltransferase FtsJ" evidence="9">
    <location>
        <begin position="183"/>
        <end position="277"/>
    </location>
</feature>
<comment type="subunit">
    <text evidence="6">Monomer.</text>
</comment>
<dbReference type="SUPFAM" id="SSF53335">
    <property type="entry name" value="S-adenosyl-L-methionine-dependent methyltransferases"/>
    <property type="match status" value="1"/>
</dbReference>
<evidence type="ECO:0000256" key="7">
    <source>
        <dbReference type="PIRSR" id="PIRSR028774-1"/>
    </source>
</evidence>
<dbReference type="Gene3D" id="3.30.70.2810">
    <property type="match status" value="1"/>
</dbReference>
<evidence type="ECO:0000256" key="4">
    <source>
        <dbReference type="ARBA" id="ARBA00022679"/>
    </source>
</evidence>
<dbReference type="GO" id="GO:0005737">
    <property type="term" value="C:cytoplasm"/>
    <property type="evidence" value="ECO:0007669"/>
    <property type="project" value="UniProtKB-SubCell"/>
</dbReference>
<evidence type="ECO:0000256" key="3">
    <source>
        <dbReference type="ARBA" id="ARBA00022603"/>
    </source>
</evidence>
<comment type="function">
    <text evidence="6">Catalyzes the 2'-O-methylation at nucleotide C2498 in 23S rRNA.</text>
</comment>
<dbReference type="Gene3D" id="3.30.2300.20">
    <property type="match status" value="1"/>
</dbReference>
<dbReference type="PANTHER" id="PTHR37524">
    <property type="entry name" value="RIBOSOMAL RNA LARGE SUBUNIT METHYLTRANSFERASE M"/>
    <property type="match status" value="1"/>
</dbReference>
<comment type="caution">
    <text evidence="12">The sequence shown here is derived from an EMBL/GenBank/DDBJ whole genome shotgun (WGS) entry which is preliminary data.</text>
</comment>
<keyword evidence="1 6" id="KW-0963">Cytoplasm</keyword>
<feature type="binding site" evidence="6 8">
    <location>
        <position position="257"/>
    </location>
    <ligand>
        <name>S-adenosyl-L-methionine</name>
        <dbReference type="ChEBI" id="CHEBI:59789"/>
    </ligand>
</feature>
<dbReference type="AlphaFoldDB" id="Q1N688"/>
<dbReference type="Proteomes" id="UP000004263">
    <property type="component" value="Unassembled WGS sequence"/>
</dbReference>
<dbReference type="Pfam" id="PF01728">
    <property type="entry name" value="FtsJ"/>
    <property type="match status" value="1"/>
</dbReference>
<evidence type="ECO:0000256" key="2">
    <source>
        <dbReference type="ARBA" id="ARBA00022552"/>
    </source>
</evidence>
<keyword evidence="4 6" id="KW-0808">Transferase</keyword>
<proteinExistence type="inferred from homology"/>
<dbReference type="GO" id="GO:0008757">
    <property type="term" value="F:S-adenosylmethionine-dependent methyltransferase activity"/>
    <property type="evidence" value="ECO:0007669"/>
    <property type="project" value="UniProtKB-UniRule"/>
</dbReference>
<evidence type="ECO:0000256" key="1">
    <source>
        <dbReference type="ARBA" id="ARBA00022490"/>
    </source>
</evidence>
<evidence type="ECO:0000313" key="12">
    <source>
        <dbReference type="EMBL" id="EAT13704.1"/>
    </source>
</evidence>
<evidence type="ECO:0000256" key="6">
    <source>
        <dbReference type="HAMAP-Rule" id="MF_01551"/>
    </source>
</evidence>
<dbReference type="InterPro" id="IPR040739">
    <property type="entry name" value="RlmM_FDX"/>
</dbReference>
<feature type="binding site" evidence="6 8">
    <location>
        <position position="237"/>
    </location>
    <ligand>
        <name>S-adenosyl-L-methionine</name>
        <dbReference type="ChEBI" id="CHEBI:59789"/>
    </ligand>
</feature>
<protein>
    <recommendedName>
        <fullName evidence="6">Ribosomal RNA large subunit methyltransferase M</fullName>
        <ecNumber evidence="6">2.1.1.186</ecNumber>
    </recommendedName>
    <alternativeName>
        <fullName evidence="6">23S rRNA (cytidine2498-2'-O)-methyltransferase</fullName>
    </alternativeName>
    <alternativeName>
        <fullName evidence="6">23S rRNA 2'-O-ribose methyltransferase RlmM</fullName>
    </alternativeName>
</protein>
<dbReference type="STRING" id="207949.RED65_09939"/>